<feature type="region of interest" description="Disordered" evidence="3">
    <location>
        <begin position="513"/>
        <end position="545"/>
    </location>
</feature>
<dbReference type="PROSITE" id="PS50076">
    <property type="entry name" value="DNAJ_2"/>
    <property type="match status" value="1"/>
</dbReference>
<evidence type="ECO:0000313" key="6">
    <source>
        <dbReference type="Proteomes" id="UP000039865"/>
    </source>
</evidence>
<feature type="region of interest" description="Disordered" evidence="3">
    <location>
        <begin position="446"/>
        <end position="498"/>
    </location>
</feature>
<evidence type="ECO:0000256" key="3">
    <source>
        <dbReference type="SAM" id="MobiDB-lite"/>
    </source>
</evidence>
<dbReference type="Proteomes" id="UP000039865">
    <property type="component" value="Unassembled WGS sequence"/>
</dbReference>
<feature type="compositionally biased region" description="Polar residues" evidence="3">
    <location>
        <begin position="564"/>
        <end position="583"/>
    </location>
</feature>
<dbReference type="EMBL" id="CCKQ01012793">
    <property type="protein sequence ID" value="CDW84426.1"/>
    <property type="molecule type" value="Genomic_DNA"/>
</dbReference>
<name>A0A078AR35_STYLE</name>
<feature type="region of interest" description="Disordered" evidence="3">
    <location>
        <begin position="564"/>
        <end position="606"/>
    </location>
</feature>
<evidence type="ECO:0000256" key="2">
    <source>
        <dbReference type="SAM" id="Coils"/>
    </source>
</evidence>
<accession>A0A078AR35</accession>
<dbReference type="Gene3D" id="1.10.287.110">
    <property type="entry name" value="DnaJ domain"/>
    <property type="match status" value="1"/>
</dbReference>
<gene>
    <name evidence="5" type="primary">Contig18259.g19406</name>
    <name evidence="5" type="ORF">STYLEM_13489</name>
</gene>
<dbReference type="AlphaFoldDB" id="A0A078AR35"/>
<dbReference type="SMART" id="SM00271">
    <property type="entry name" value="DnaJ"/>
    <property type="match status" value="1"/>
</dbReference>
<evidence type="ECO:0000259" key="4">
    <source>
        <dbReference type="PROSITE" id="PS50076"/>
    </source>
</evidence>
<sequence>MSQLNGTIELNHSHLRIHQLTAAMSDGDQQNSDAQEEVNQSWRIIESLKSYCLWAHPFTINDQDEYEDKSDFILTQKRFEALDYFEKDFQSANQLISGEINYLEKLLQSLIEEFKAQINSIISIQDMESKELQREELDQLKQRQFSIISFLRTCIKGVQLSHEDFQTGKLTQLTIDRCCNCQRIIRISEYDEVKRKNETVELAAAEKKKQQYYLKKKKADEKRLRPEQFLQQQEDITQKILKIVKDNKQSQEQLKLEQIHQSERRKSLAKLQLNNTIDGVIRNVQENNNLIIIDDQITNQMKLEDNKQTVYHYLKKQKGDGKGKPLRDKSIQQQEIDQNNAFMMKGTANPFQQELLTINPVKKTKKIEHQNEMPYFQQIINDLNIDQKDEGIIYKSKVGYNSQLKNKIQRTIFLDQQTYNQDKDISYEEQIPQNINQDTINNEEEAKFEQTKDDQVLKQQQDPSKSKKELETQNEEQKQESQEEYIESKKPQKPINLPEIKVNHKVTIIEQQQKNQSLCERKSISSLKDQRQNTGNAQSKIPYQNQREMSYNHKTQQNFGNNKEASAQNKSTQGNSHSYESSKTTINTENIQNETKQRYSHSRDGYQPSMQSKINQNIINNNNSKYTNIKEEKAKVSKLLEEFEKKQKLEKHLKMQEQLDSDMILKSNHQTGAGRSSILEMQQKQKFYECQTPEQQQYVNSLLQIKPWLGCLPLKASKLEYLKKNYPIDDATSMSIFHLEGKDKEDYQTEIEFVETEVVSKRNMLREKKTDFELLMDARYFNKYGDYLHKRLQQKNFYQRLEISKDAQKSEIKKQFYKLALIWHPDNIKKKHKFGFAFEQVFTKLVAEIFVLFEEAYKTLSNEDTRKNYDSKN</sequence>
<proteinExistence type="predicted"/>
<dbReference type="SUPFAM" id="SSF46565">
    <property type="entry name" value="Chaperone J-domain"/>
    <property type="match status" value="1"/>
</dbReference>
<organism evidence="5 6">
    <name type="scientific">Stylonychia lemnae</name>
    <name type="common">Ciliate</name>
    <dbReference type="NCBI Taxonomy" id="5949"/>
    <lineage>
        <taxon>Eukaryota</taxon>
        <taxon>Sar</taxon>
        <taxon>Alveolata</taxon>
        <taxon>Ciliophora</taxon>
        <taxon>Intramacronucleata</taxon>
        <taxon>Spirotrichea</taxon>
        <taxon>Stichotrichia</taxon>
        <taxon>Sporadotrichida</taxon>
        <taxon>Oxytrichidae</taxon>
        <taxon>Stylonychinae</taxon>
        <taxon>Stylonychia</taxon>
    </lineage>
</organism>
<dbReference type="PANTHER" id="PTHR44145">
    <property type="entry name" value="DNAJ HOMOLOG SUBFAMILY A MEMBER 3, MITOCHONDRIAL"/>
    <property type="match status" value="1"/>
</dbReference>
<keyword evidence="1" id="KW-0143">Chaperone</keyword>
<feature type="domain" description="J" evidence="4">
    <location>
        <begin position="796"/>
        <end position="873"/>
    </location>
</feature>
<feature type="compositionally biased region" description="Basic and acidic residues" evidence="3">
    <location>
        <begin position="464"/>
        <end position="490"/>
    </location>
</feature>
<feature type="compositionally biased region" description="Basic and acidic residues" evidence="3">
    <location>
        <begin position="595"/>
        <end position="604"/>
    </location>
</feature>
<dbReference type="PRINTS" id="PR00625">
    <property type="entry name" value="JDOMAIN"/>
</dbReference>
<feature type="compositionally biased region" description="Low complexity" evidence="3">
    <location>
        <begin position="584"/>
        <end position="594"/>
    </location>
</feature>
<evidence type="ECO:0000256" key="1">
    <source>
        <dbReference type="ARBA" id="ARBA00023186"/>
    </source>
</evidence>
<evidence type="ECO:0000313" key="5">
    <source>
        <dbReference type="EMBL" id="CDW84426.1"/>
    </source>
</evidence>
<dbReference type="Pfam" id="PF00226">
    <property type="entry name" value="DnaJ"/>
    <property type="match status" value="1"/>
</dbReference>
<dbReference type="InterPro" id="IPR001623">
    <property type="entry name" value="DnaJ_domain"/>
</dbReference>
<dbReference type="InterPro" id="IPR036869">
    <property type="entry name" value="J_dom_sf"/>
</dbReference>
<dbReference type="CDD" id="cd06257">
    <property type="entry name" value="DnaJ"/>
    <property type="match status" value="1"/>
</dbReference>
<reference evidence="5 6" key="1">
    <citation type="submission" date="2014-06" db="EMBL/GenBank/DDBJ databases">
        <authorList>
            <person name="Swart Estienne"/>
        </authorList>
    </citation>
    <scope>NUCLEOTIDE SEQUENCE [LARGE SCALE GENOMIC DNA]</scope>
    <source>
        <strain evidence="5 6">130c</strain>
    </source>
</reference>
<dbReference type="InterPro" id="IPR051938">
    <property type="entry name" value="Apopto_cytoskel_mod"/>
</dbReference>
<keyword evidence="2" id="KW-0175">Coiled coil</keyword>
<feature type="compositionally biased region" description="Polar residues" evidence="3">
    <location>
        <begin position="532"/>
        <end position="545"/>
    </location>
</feature>
<feature type="compositionally biased region" description="Basic and acidic residues" evidence="3">
    <location>
        <begin position="446"/>
        <end position="456"/>
    </location>
</feature>
<dbReference type="OrthoDB" id="10250354at2759"/>
<feature type="compositionally biased region" description="Basic and acidic residues" evidence="3">
    <location>
        <begin position="519"/>
        <end position="531"/>
    </location>
</feature>
<dbReference type="PANTHER" id="PTHR44145:SF3">
    <property type="entry name" value="DNAJ HOMOLOG SUBFAMILY A MEMBER 3, MITOCHONDRIAL"/>
    <property type="match status" value="1"/>
</dbReference>
<protein>
    <recommendedName>
        <fullName evidence="4">J domain-containing protein</fullName>
    </recommendedName>
</protein>
<keyword evidence="6" id="KW-1185">Reference proteome</keyword>
<feature type="coiled-coil region" evidence="2">
    <location>
        <begin position="190"/>
        <end position="222"/>
    </location>
</feature>
<dbReference type="InParanoid" id="A0A078AR35"/>